<evidence type="ECO:0000256" key="1">
    <source>
        <dbReference type="SAM" id="Coils"/>
    </source>
</evidence>
<name>A0A084GD72_PSEDA</name>
<dbReference type="KEGG" id="sapo:SAPIO_CDS2079"/>
<evidence type="ECO:0000313" key="3">
    <source>
        <dbReference type="EMBL" id="KEZ45284.1"/>
    </source>
</evidence>
<reference evidence="3 4" key="1">
    <citation type="journal article" date="2014" name="Genome Announc.">
        <title>Draft genome sequence of the pathogenic fungus Scedosporium apiospermum.</title>
        <authorList>
            <person name="Vandeputte P."/>
            <person name="Ghamrawi S."/>
            <person name="Rechenmann M."/>
            <person name="Iltis A."/>
            <person name="Giraud S."/>
            <person name="Fleury M."/>
            <person name="Thornton C."/>
            <person name="Delhaes L."/>
            <person name="Meyer W."/>
            <person name="Papon N."/>
            <person name="Bouchara J.P."/>
        </authorList>
    </citation>
    <scope>NUCLEOTIDE SEQUENCE [LARGE SCALE GENOMIC DNA]</scope>
    <source>
        <strain evidence="3 4">IHEM 14462</strain>
    </source>
</reference>
<dbReference type="EMBL" id="JOWA01000085">
    <property type="protein sequence ID" value="KEZ45284.1"/>
    <property type="molecule type" value="Genomic_DNA"/>
</dbReference>
<gene>
    <name evidence="3" type="ORF">SAPIO_CDS2079</name>
</gene>
<evidence type="ECO:0000313" key="4">
    <source>
        <dbReference type="Proteomes" id="UP000028545"/>
    </source>
</evidence>
<dbReference type="VEuPathDB" id="FungiDB:SAPIO_CDS2079"/>
<protein>
    <submittedName>
        <fullName evidence="3">Uncharacterized protein</fullName>
    </submittedName>
</protein>
<comment type="caution">
    <text evidence="3">The sequence shown here is derived from an EMBL/GenBank/DDBJ whole genome shotgun (WGS) entry which is preliminary data.</text>
</comment>
<dbReference type="GeneID" id="27721151"/>
<proteinExistence type="predicted"/>
<feature type="region of interest" description="Disordered" evidence="2">
    <location>
        <begin position="1"/>
        <end position="30"/>
    </location>
</feature>
<dbReference type="Proteomes" id="UP000028545">
    <property type="component" value="Unassembled WGS sequence"/>
</dbReference>
<dbReference type="HOGENOM" id="CLU_1644690_0_0_1"/>
<sequence length="161" mass="17697">MDSTSVGNSQQQDPSSNHQAAAGPSGPQAQVVRRTPPCINCVYRYSLACLQINRWVPWLQGALKAAAKHTTIACINAPVEHFIIDVKDEGEIGEADRHGGGIFTMTEESEAAFVGEEDEDQHDTAANEKFLKSLERAQQAILEALRELHEKMARKQNEGKN</sequence>
<dbReference type="AlphaFoldDB" id="A0A084GD72"/>
<keyword evidence="1" id="KW-0175">Coiled coil</keyword>
<organism evidence="3 4">
    <name type="scientific">Pseudallescheria apiosperma</name>
    <name type="common">Scedosporium apiospermum</name>
    <dbReference type="NCBI Taxonomy" id="563466"/>
    <lineage>
        <taxon>Eukaryota</taxon>
        <taxon>Fungi</taxon>
        <taxon>Dikarya</taxon>
        <taxon>Ascomycota</taxon>
        <taxon>Pezizomycotina</taxon>
        <taxon>Sordariomycetes</taxon>
        <taxon>Hypocreomycetidae</taxon>
        <taxon>Microascales</taxon>
        <taxon>Microascaceae</taxon>
        <taxon>Scedosporium</taxon>
    </lineage>
</organism>
<feature type="coiled-coil region" evidence="1">
    <location>
        <begin position="127"/>
        <end position="158"/>
    </location>
</feature>
<accession>A0A084GD72</accession>
<dbReference type="RefSeq" id="XP_016645083.1">
    <property type="nucleotide sequence ID" value="XM_016785205.1"/>
</dbReference>
<feature type="compositionally biased region" description="Polar residues" evidence="2">
    <location>
        <begin position="1"/>
        <end position="18"/>
    </location>
</feature>
<keyword evidence="4" id="KW-1185">Reference proteome</keyword>
<evidence type="ECO:0000256" key="2">
    <source>
        <dbReference type="SAM" id="MobiDB-lite"/>
    </source>
</evidence>
<feature type="compositionally biased region" description="Low complexity" evidence="2">
    <location>
        <begin position="19"/>
        <end position="30"/>
    </location>
</feature>